<feature type="compositionally biased region" description="Polar residues" evidence="1">
    <location>
        <begin position="14"/>
        <end position="79"/>
    </location>
</feature>
<keyword evidence="3" id="KW-1185">Reference proteome</keyword>
<evidence type="ECO:0000313" key="3">
    <source>
        <dbReference type="Proteomes" id="UP000037696"/>
    </source>
</evidence>
<organism evidence="2 3">
    <name type="scientific">Penicillium nordicum</name>
    <dbReference type="NCBI Taxonomy" id="229535"/>
    <lineage>
        <taxon>Eukaryota</taxon>
        <taxon>Fungi</taxon>
        <taxon>Dikarya</taxon>
        <taxon>Ascomycota</taxon>
        <taxon>Pezizomycotina</taxon>
        <taxon>Eurotiomycetes</taxon>
        <taxon>Eurotiomycetidae</taxon>
        <taxon>Eurotiales</taxon>
        <taxon>Aspergillaceae</taxon>
        <taxon>Penicillium</taxon>
    </lineage>
</organism>
<accession>A0A0M8PCT6</accession>
<feature type="compositionally biased region" description="Basic and acidic residues" evidence="1">
    <location>
        <begin position="86"/>
        <end position="108"/>
    </location>
</feature>
<proteinExistence type="predicted"/>
<reference evidence="2 3" key="1">
    <citation type="submission" date="2015-08" db="EMBL/GenBank/DDBJ databases">
        <title>Genome sequencing of Penicillium nordicum.</title>
        <authorList>
            <person name="Nguyen H.D."/>
            <person name="Seifert K.A."/>
        </authorList>
    </citation>
    <scope>NUCLEOTIDE SEQUENCE [LARGE SCALE GENOMIC DNA]</scope>
    <source>
        <strain evidence="2 3">DAOMC 185683</strain>
    </source>
</reference>
<evidence type="ECO:0000256" key="1">
    <source>
        <dbReference type="SAM" id="MobiDB-lite"/>
    </source>
</evidence>
<comment type="caution">
    <text evidence="2">The sequence shown here is derived from an EMBL/GenBank/DDBJ whole genome shotgun (WGS) entry which is preliminary data.</text>
</comment>
<feature type="compositionally biased region" description="Basic and acidic residues" evidence="1">
    <location>
        <begin position="119"/>
        <end position="134"/>
    </location>
</feature>
<dbReference type="EMBL" id="LHQQ01000035">
    <property type="protein sequence ID" value="KOS45984.1"/>
    <property type="molecule type" value="Genomic_DNA"/>
</dbReference>
<protein>
    <submittedName>
        <fullName evidence="2">Uncharacterized protein</fullName>
    </submittedName>
</protein>
<evidence type="ECO:0000313" key="2">
    <source>
        <dbReference type="EMBL" id="KOS45984.1"/>
    </source>
</evidence>
<dbReference type="STRING" id="229535.A0A0M8PCT6"/>
<feature type="compositionally biased region" description="Pro residues" evidence="1">
    <location>
        <begin position="222"/>
        <end position="231"/>
    </location>
</feature>
<dbReference type="AlphaFoldDB" id="A0A0M8PCT6"/>
<name>A0A0M8PCT6_9EURO</name>
<feature type="compositionally biased region" description="Basic and acidic residues" evidence="1">
    <location>
        <begin position="202"/>
        <end position="219"/>
    </location>
</feature>
<gene>
    <name evidence="2" type="ORF">ACN38_g3051</name>
</gene>
<sequence>MAGSYAKKGATPSKGYSGTRQSSIKRNSSILSFFQKTDTPPGATSRQARITQFATATSQSPSSGRGTQTFQRRNNTRNDTAGGLFLEDKKGLAKIERATSTSERERSLTPDFWGDDDEFLKRDAKRYNESDTAVKRRKVDSPDSPATETQQPETESKTEKAPTPTPAKTQKRSGPFIDESDSEDDMEAYRELDETTPTTRDMTNEALHKDKVVATERTSESTPPPLMKTSL</sequence>
<feature type="region of interest" description="Disordered" evidence="1">
    <location>
        <begin position="1"/>
        <end position="231"/>
    </location>
</feature>
<dbReference type="Proteomes" id="UP000037696">
    <property type="component" value="Unassembled WGS sequence"/>
</dbReference>